<dbReference type="InterPro" id="IPR010087">
    <property type="entry name" value="Flav_short"/>
</dbReference>
<reference evidence="9 10" key="1">
    <citation type="submission" date="2023-07" db="EMBL/GenBank/DDBJ databases">
        <title>Genomic Encyclopedia of Type Strains, Phase IV (KMG-IV): sequencing the most valuable type-strain genomes for metagenomic binning, comparative biology and taxonomic classification.</title>
        <authorList>
            <person name="Goeker M."/>
        </authorList>
    </citation>
    <scope>NUCLEOTIDE SEQUENCE [LARGE SCALE GENOMIC DNA]</scope>
    <source>
        <strain evidence="9 10">DSM 16980</strain>
    </source>
</reference>
<evidence type="ECO:0000256" key="6">
    <source>
        <dbReference type="ARBA" id="ARBA00022982"/>
    </source>
</evidence>
<dbReference type="SUPFAM" id="SSF52218">
    <property type="entry name" value="Flavoproteins"/>
    <property type="match status" value="1"/>
</dbReference>
<evidence type="ECO:0000256" key="2">
    <source>
        <dbReference type="ARBA" id="ARBA00005267"/>
    </source>
</evidence>
<dbReference type="PANTHER" id="PTHR32145:SF11">
    <property type="entry name" value="DIFLAVIN FLAVOPROTEIN A 2-RELATED"/>
    <property type="match status" value="1"/>
</dbReference>
<dbReference type="InterPro" id="IPR008254">
    <property type="entry name" value="Flavodoxin/NO_synth"/>
</dbReference>
<dbReference type="PROSITE" id="PS00201">
    <property type="entry name" value="FLAVODOXIN"/>
    <property type="match status" value="1"/>
</dbReference>
<keyword evidence="5 7" id="KW-0288">FMN</keyword>
<evidence type="ECO:0000259" key="8">
    <source>
        <dbReference type="PROSITE" id="PS50902"/>
    </source>
</evidence>
<keyword evidence="10" id="KW-1185">Reference proteome</keyword>
<proteinExistence type="inferred from homology"/>
<dbReference type="Proteomes" id="UP001239167">
    <property type="component" value="Unassembled WGS sequence"/>
</dbReference>
<name>A0ABT9Y6E6_9FIRM</name>
<dbReference type="EMBL" id="JAUSUE010000005">
    <property type="protein sequence ID" value="MDQ0203289.1"/>
    <property type="molecule type" value="Genomic_DNA"/>
</dbReference>
<dbReference type="InterPro" id="IPR051285">
    <property type="entry name" value="NADH_oxidoreductase_modular"/>
</dbReference>
<keyword evidence="6 7" id="KW-0249">Electron transport</keyword>
<feature type="domain" description="Flavodoxin-like" evidence="8">
    <location>
        <begin position="4"/>
        <end position="141"/>
    </location>
</feature>
<comment type="cofactor">
    <cofactor evidence="1 7">
        <name>FMN</name>
        <dbReference type="ChEBI" id="CHEBI:58210"/>
    </cofactor>
</comment>
<accession>A0ABT9Y6E6</accession>
<evidence type="ECO:0000313" key="9">
    <source>
        <dbReference type="EMBL" id="MDQ0203289.1"/>
    </source>
</evidence>
<comment type="function">
    <text evidence="7">Low-potential electron donor to a number of redox enzymes.</text>
</comment>
<evidence type="ECO:0000256" key="5">
    <source>
        <dbReference type="ARBA" id="ARBA00022643"/>
    </source>
</evidence>
<dbReference type="InterPro" id="IPR001226">
    <property type="entry name" value="Flavodoxin_CS"/>
</dbReference>
<dbReference type="Pfam" id="PF00258">
    <property type="entry name" value="Flavodoxin_1"/>
    <property type="match status" value="1"/>
</dbReference>
<dbReference type="PROSITE" id="PS50902">
    <property type="entry name" value="FLAVODOXIN_LIKE"/>
    <property type="match status" value="1"/>
</dbReference>
<dbReference type="RefSeq" id="WP_196604122.1">
    <property type="nucleotide sequence ID" value="NZ_CP116940.1"/>
</dbReference>
<dbReference type="NCBIfam" id="TIGR01753">
    <property type="entry name" value="flav_short"/>
    <property type="match status" value="1"/>
</dbReference>
<sequence>MGKIAIIYWSASGNTEQMAQAIAEGISQTSNDYELFQVSEFPADRIDEFSKIAFGCPAMGAEELEQDEFEPVFSALESKLNDKLIALFGSYDWGDGEWMRLWQDRIKKDNVSLFDDKGLIVHNTPDENDKKTCSTFGMLFAQA</sequence>
<keyword evidence="3 7" id="KW-0813">Transport</keyword>
<dbReference type="InterPro" id="IPR029039">
    <property type="entry name" value="Flavoprotein-like_sf"/>
</dbReference>
<evidence type="ECO:0000256" key="7">
    <source>
        <dbReference type="RuleBase" id="RU367037"/>
    </source>
</evidence>
<comment type="similarity">
    <text evidence="2 7">Belongs to the flavodoxin family.</text>
</comment>
<evidence type="ECO:0000256" key="3">
    <source>
        <dbReference type="ARBA" id="ARBA00022448"/>
    </source>
</evidence>
<protein>
    <recommendedName>
        <fullName evidence="7">Flavodoxin</fullName>
    </recommendedName>
</protein>
<gene>
    <name evidence="9" type="ORF">J2S01_001005</name>
</gene>
<evidence type="ECO:0000256" key="4">
    <source>
        <dbReference type="ARBA" id="ARBA00022630"/>
    </source>
</evidence>
<organism evidence="9 10">
    <name type="scientific">Pectinatus haikarae</name>
    <dbReference type="NCBI Taxonomy" id="349096"/>
    <lineage>
        <taxon>Bacteria</taxon>
        <taxon>Bacillati</taxon>
        <taxon>Bacillota</taxon>
        <taxon>Negativicutes</taxon>
        <taxon>Selenomonadales</taxon>
        <taxon>Selenomonadaceae</taxon>
        <taxon>Pectinatus</taxon>
    </lineage>
</organism>
<comment type="caution">
    <text evidence="9">The sequence shown here is derived from an EMBL/GenBank/DDBJ whole genome shotgun (WGS) entry which is preliminary data.</text>
</comment>
<keyword evidence="4 7" id="KW-0285">Flavoprotein</keyword>
<evidence type="ECO:0000313" key="10">
    <source>
        <dbReference type="Proteomes" id="UP001239167"/>
    </source>
</evidence>
<dbReference type="PANTHER" id="PTHR32145">
    <property type="entry name" value="DIFLAVIN FLAVOPROTEIN A 2-RELATED"/>
    <property type="match status" value="1"/>
</dbReference>
<evidence type="ECO:0000256" key="1">
    <source>
        <dbReference type="ARBA" id="ARBA00001917"/>
    </source>
</evidence>
<dbReference type="Gene3D" id="3.40.50.360">
    <property type="match status" value="1"/>
</dbReference>